<dbReference type="OrthoDB" id="8451629at2"/>
<organism evidence="2 3">
    <name type="scientific">Pleomorphomonas diazotrophica</name>
    <dbReference type="NCBI Taxonomy" id="1166257"/>
    <lineage>
        <taxon>Bacteria</taxon>
        <taxon>Pseudomonadati</taxon>
        <taxon>Pseudomonadota</taxon>
        <taxon>Alphaproteobacteria</taxon>
        <taxon>Hyphomicrobiales</taxon>
        <taxon>Pleomorphomonadaceae</taxon>
        <taxon>Pleomorphomonas</taxon>
    </lineage>
</organism>
<dbReference type="Pfam" id="PF10006">
    <property type="entry name" value="DUF2249"/>
    <property type="match status" value="1"/>
</dbReference>
<evidence type="ECO:0000259" key="1">
    <source>
        <dbReference type="Pfam" id="PF10006"/>
    </source>
</evidence>
<dbReference type="RefSeq" id="WP_101288174.1">
    <property type="nucleotide sequence ID" value="NZ_FOUQ01000001.1"/>
</dbReference>
<keyword evidence="3" id="KW-1185">Reference proteome</keyword>
<dbReference type="EMBL" id="PJNW01000002">
    <property type="protein sequence ID" value="PKR90911.1"/>
    <property type="molecule type" value="Genomic_DNA"/>
</dbReference>
<comment type="caution">
    <text evidence="2">The sequence shown here is derived from an EMBL/GenBank/DDBJ whole genome shotgun (WGS) entry which is preliminary data.</text>
</comment>
<dbReference type="AlphaFoldDB" id="A0A1I4Q6L5"/>
<reference evidence="2 3" key="1">
    <citation type="submission" date="2017-12" db="EMBL/GenBank/DDBJ databases">
        <title>Anaerobic carbon monoxide metabolism by Pleomorphomonas carboxyditropha sp. nov., a new mesophilic hydrogenogenic carboxidotroph.</title>
        <authorList>
            <person name="Esquivel-Elizondo S."/>
            <person name="Krajmalnik-Brown R."/>
        </authorList>
    </citation>
    <scope>NUCLEOTIDE SEQUENCE [LARGE SCALE GENOMIC DNA]</scope>
    <source>
        <strain evidence="2 3">R5-392</strain>
    </source>
</reference>
<dbReference type="SUPFAM" id="SSF64307">
    <property type="entry name" value="SirA-like"/>
    <property type="match status" value="1"/>
</dbReference>
<feature type="domain" description="DUF2249" evidence="1">
    <location>
        <begin position="11"/>
        <end position="80"/>
    </location>
</feature>
<protein>
    <submittedName>
        <fullName evidence="2">Hemerythrin</fullName>
    </submittedName>
</protein>
<evidence type="ECO:0000313" key="2">
    <source>
        <dbReference type="EMBL" id="PKR90911.1"/>
    </source>
</evidence>
<accession>A0A1I4Q6L5</accession>
<name>A0A1I4Q6L5_9HYPH</name>
<dbReference type="InterPro" id="IPR036868">
    <property type="entry name" value="TusA-like_sf"/>
</dbReference>
<evidence type="ECO:0000313" key="3">
    <source>
        <dbReference type="Proteomes" id="UP000233491"/>
    </source>
</evidence>
<gene>
    <name evidence="2" type="ORF">CXZ10_06075</name>
</gene>
<dbReference type="InterPro" id="IPR018720">
    <property type="entry name" value="DUF2249"/>
</dbReference>
<sequence length="81" mass="9517">MSLDTVNPTTTLDVRRLPCELRRATIIESFDALEPGQSMEIVNSFDPVPLRQHFEERTLVGFGWDYIEQGPEIWRIRLTRR</sequence>
<proteinExistence type="predicted"/>
<dbReference type="Proteomes" id="UP000233491">
    <property type="component" value="Unassembled WGS sequence"/>
</dbReference>